<dbReference type="EMBL" id="JBHMEW010000007">
    <property type="protein sequence ID" value="MFB9210385.1"/>
    <property type="molecule type" value="Genomic_DNA"/>
</dbReference>
<dbReference type="Pfam" id="PF01209">
    <property type="entry name" value="Ubie_methyltran"/>
    <property type="match status" value="1"/>
</dbReference>
<dbReference type="EC" id="2.1.1.-" evidence="1"/>
<keyword evidence="1" id="KW-0808">Transferase</keyword>
<dbReference type="GO" id="GO:0032259">
    <property type="term" value="P:methylation"/>
    <property type="evidence" value="ECO:0007669"/>
    <property type="project" value="UniProtKB-KW"/>
</dbReference>
<dbReference type="Proteomes" id="UP001589654">
    <property type="component" value="Unassembled WGS sequence"/>
</dbReference>
<dbReference type="SUPFAM" id="SSF53335">
    <property type="entry name" value="S-adenosyl-L-methionine-dependent methyltransferases"/>
    <property type="match status" value="1"/>
</dbReference>
<dbReference type="RefSeq" id="WP_290246250.1">
    <property type="nucleotide sequence ID" value="NZ_JAUFQT010000001.1"/>
</dbReference>
<keyword evidence="1" id="KW-0489">Methyltransferase</keyword>
<sequence>MKKSKVDLYDPDFVSGIFERMSKTYGFANLITSFGFTSRWKRQCLKDLPAIDEVSHGYDLMSGMGESWAEIQKRIGPRGRVVAIDISDEMNRKASEHLKRLKQKKYLLKSN</sequence>
<dbReference type="GO" id="GO:0008168">
    <property type="term" value="F:methyltransferase activity"/>
    <property type="evidence" value="ECO:0007669"/>
    <property type="project" value="UniProtKB-KW"/>
</dbReference>
<comment type="caution">
    <text evidence="1">The sequence shown here is derived from an EMBL/GenBank/DDBJ whole genome shotgun (WGS) entry which is preliminary data.</text>
</comment>
<name>A0ABV5J2D5_9BACT</name>
<proteinExistence type="predicted"/>
<dbReference type="InterPro" id="IPR029063">
    <property type="entry name" value="SAM-dependent_MTases_sf"/>
</dbReference>
<organism evidence="1 2">
    <name type="scientific">Echinicola jeungdonensis</name>
    <dbReference type="NCBI Taxonomy" id="709343"/>
    <lineage>
        <taxon>Bacteria</taxon>
        <taxon>Pseudomonadati</taxon>
        <taxon>Bacteroidota</taxon>
        <taxon>Cytophagia</taxon>
        <taxon>Cytophagales</taxon>
        <taxon>Cyclobacteriaceae</taxon>
        <taxon>Echinicola</taxon>
    </lineage>
</organism>
<gene>
    <name evidence="1" type="ORF">ACFFUR_01080</name>
</gene>
<evidence type="ECO:0000313" key="2">
    <source>
        <dbReference type="Proteomes" id="UP001589654"/>
    </source>
</evidence>
<protein>
    <submittedName>
        <fullName evidence="1">Class I SAM-dependent methyltransferase</fullName>
        <ecNumber evidence="1">2.1.1.-</ecNumber>
    </submittedName>
</protein>
<reference evidence="1 2" key="1">
    <citation type="submission" date="2024-09" db="EMBL/GenBank/DDBJ databases">
        <authorList>
            <person name="Sun Q."/>
            <person name="Mori K."/>
        </authorList>
    </citation>
    <scope>NUCLEOTIDE SEQUENCE [LARGE SCALE GENOMIC DNA]</scope>
    <source>
        <strain evidence="1 2">CECT 7682</strain>
    </source>
</reference>
<keyword evidence="2" id="KW-1185">Reference proteome</keyword>
<evidence type="ECO:0000313" key="1">
    <source>
        <dbReference type="EMBL" id="MFB9210385.1"/>
    </source>
</evidence>
<accession>A0ABV5J2D5</accession>
<dbReference type="Gene3D" id="3.40.50.150">
    <property type="entry name" value="Vaccinia Virus protein VP39"/>
    <property type="match status" value="1"/>
</dbReference>